<dbReference type="InterPro" id="IPR016181">
    <property type="entry name" value="Acyl_CoA_acyltransferase"/>
</dbReference>
<dbReference type="NCBIfam" id="NF008072">
    <property type="entry name" value="PRK10809.1"/>
    <property type="match status" value="1"/>
</dbReference>
<comment type="caution">
    <text evidence="5">The sequence shown here is derived from an EMBL/GenBank/DDBJ whole genome shotgun (WGS) entry which is preliminary data.</text>
</comment>
<dbReference type="Pfam" id="PF13302">
    <property type="entry name" value="Acetyltransf_3"/>
    <property type="match status" value="1"/>
</dbReference>
<dbReference type="GO" id="GO:0005840">
    <property type="term" value="C:ribosome"/>
    <property type="evidence" value="ECO:0007669"/>
    <property type="project" value="UniProtKB-KW"/>
</dbReference>
<evidence type="ECO:0000256" key="2">
    <source>
        <dbReference type="ARBA" id="ARBA00023315"/>
    </source>
</evidence>
<dbReference type="EMBL" id="BTHG01000006">
    <property type="protein sequence ID" value="GMN90113.1"/>
    <property type="molecule type" value="Genomic_DNA"/>
</dbReference>
<reference evidence="5 6" key="1">
    <citation type="journal article" date="2024" name="Dis. Aquat. Organ.">
        <title>Francisella sciaenopsi sp. nov. isolated from diseased red drum Sciaenops ocellatus in Florida, USA.</title>
        <authorList>
            <person name="Kawahara M."/>
            <person name="Cody T.T."/>
            <person name="Yanong R.P.E."/>
            <person name="Henderson E."/>
            <person name="Yazdi Z."/>
            <person name="Soto E."/>
        </authorList>
    </citation>
    <scope>NUCLEOTIDE SEQUENCE [LARGE SCALE GENOMIC DNA]</scope>
    <source>
        <strain evidence="5 6">R22-20-7</strain>
    </source>
</reference>
<accession>A0ABQ6PJ06</accession>
<keyword evidence="5" id="KW-0687">Ribonucleoprotein</keyword>
<gene>
    <name evidence="5" type="primary">rimJ</name>
    <name evidence="5" type="ORF">fsci_16000</name>
</gene>
<proteinExistence type="inferred from homology"/>
<comment type="similarity">
    <text evidence="3">Belongs to the acetyltransferase family. RimJ subfamily.</text>
</comment>
<dbReference type="SUPFAM" id="SSF55729">
    <property type="entry name" value="Acyl-CoA N-acyltransferases (Nat)"/>
    <property type="match status" value="1"/>
</dbReference>
<protein>
    <submittedName>
        <fullName evidence="5">Ribosomal protein S5-alanine N-acetyltransferase</fullName>
    </submittedName>
</protein>
<dbReference type="PANTHER" id="PTHR43792">
    <property type="entry name" value="GNAT FAMILY, PUTATIVE (AFU_ORTHOLOGUE AFUA_3G00765)-RELATED-RELATED"/>
    <property type="match status" value="1"/>
</dbReference>
<name>A0ABQ6PJ06_9GAMM</name>
<evidence type="ECO:0000313" key="5">
    <source>
        <dbReference type="EMBL" id="GMN90113.1"/>
    </source>
</evidence>
<evidence type="ECO:0000256" key="1">
    <source>
        <dbReference type="ARBA" id="ARBA00022679"/>
    </source>
</evidence>
<organism evidence="5 6">
    <name type="scientific">Francisella sciaenopsi</name>
    <dbReference type="NCBI Taxonomy" id="3055034"/>
    <lineage>
        <taxon>Bacteria</taxon>
        <taxon>Pseudomonadati</taxon>
        <taxon>Pseudomonadota</taxon>
        <taxon>Gammaproteobacteria</taxon>
        <taxon>Thiotrichales</taxon>
        <taxon>Francisellaceae</taxon>
        <taxon>Francisella</taxon>
    </lineage>
</organism>
<dbReference type="Gene3D" id="3.40.630.30">
    <property type="match status" value="1"/>
</dbReference>
<feature type="domain" description="N-acetyltransferase" evidence="4">
    <location>
        <begin position="22"/>
        <end position="178"/>
    </location>
</feature>
<evidence type="ECO:0000256" key="3">
    <source>
        <dbReference type="ARBA" id="ARBA00038502"/>
    </source>
</evidence>
<keyword evidence="6" id="KW-1185">Reference proteome</keyword>
<evidence type="ECO:0000313" key="6">
    <source>
        <dbReference type="Proteomes" id="UP001628164"/>
    </source>
</evidence>
<sequence length="183" mass="21070">MKLVTNRTILEISDSKDAQLILDYYVENKEHLAPWEPIRKDSFFTLQNFSKTLDQNQQDFKTSSALRFTIFDENRNVVIGVCNFTNIIYGPFQACNLGYSIAEKYQGMGLMKEALEVAIDYVFEGLNLHRIMANYLPSNSRSAELLTKLGFEKEGIAKSYLKIAGKWQDHILTSKINPKHNDY</sequence>
<keyword evidence="2" id="KW-0012">Acyltransferase</keyword>
<dbReference type="PANTHER" id="PTHR43792:SF8">
    <property type="entry name" value="[RIBOSOMAL PROTEIN US5]-ALANINE N-ACETYLTRANSFERASE"/>
    <property type="match status" value="1"/>
</dbReference>
<dbReference type="Proteomes" id="UP001628164">
    <property type="component" value="Unassembled WGS sequence"/>
</dbReference>
<dbReference type="InterPro" id="IPR000182">
    <property type="entry name" value="GNAT_dom"/>
</dbReference>
<evidence type="ECO:0000259" key="4">
    <source>
        <dbReference type="PROSITE" id="PS51186"/>
    </source>
</evidence>
<dbReference type="InterPro" id="IPR051531">
    <property type="entry name" value="N-acetyltransferase"/>
</dbReference>
<keyword evidence="1" id="KW-0808">Transferase</keyword>
<dbReference type="PROSITE" id="PS51186">
    <property type="entry name" value="GNAT"/>
    <property type="match status" value="1"/>
</dbReference>
<keyword evidence="5" id="KW-0689">Ribosomal protein</keyword>